<protein>
    <submittedName>
        <fullName evidence="2">Uncharacterized protein</fullName>
    </submittedName>
</protein>
<sequence>MVLNIKYDYPPSSISDSSDTGSDNYENSNRLRTPSQSDEAFTSVAFVSARAGCWLPMGPADWIAHEAMLPFAYAGSEKELQGPLELCSNYRRVYGPRGDNGEYTGKRTGNGTGRMDGKHYDFFSMTFPDGSKRLVWAMMDEYDWSVYFCTHFYVGVPTPLKCFNRIPYFFKVEIQNHDESKKHVFFCRKHNHALSLARKLVLMPRTKGADSWVSYQFERMENEAEDEDGLSQNEGDFAWQFLGFDKMEEEQNRGAVLADKIQGSRKSYNRDKYAFETWETQVYINQQYGRSPSGHCTRTSRTTATGTNISDCDQERRRCAYLNGPIIFQAHIRAQMKRNQDYAEKGSKAEEDSKVHSPIESPSGSQSASQKPEIVVTAPLSDLSPNPERNQTKKVEQYQDSTAAITSSQETGKDQNVPTESDSKPVVDGVQSQLNHPVIEFMQREFSTNIEYIEGDMDLSYEGLSVDQQRFGCFYLTSPIATTPNRIGAFIDQSLSVQEAMDFVDYTSEFEWDDDSSDKDSC</sequence>
<proteinExistence type="predicted"/>
<evidence type="ECO:0000256" key="1">
    <source>
        <dbReference type="SAM" id="MobiDB-lite"/>
    </source>
</evidence>
<keyword evidence="3" id="KW-1185">Reference proteome</keyword>
<feature type="compositionally biased region" description="Polar residues" evidence="1">
    <location>
        <begin position="24"/>
        <end position="36"/>
    </location>
</feature>
<feature type="compositionally biased region" description="Basic and acidic residues" evidence="1">
    <location>
        <begin position="339"/>
        <end position="357"/>
    </location>
</feature>
<feature type="compositionally biased region" description="Polar residues" evidence="1">
    <location>
        <begin position="360"/>
        <end position="370"/>
    </location>
</feature>
<accession>A0A3N4HVQ2</accession>
<gene>
    <name evidence="2" type="ORF">BJ508DRAFT_164333</name>
</gene>
<feature type="compositionally biased region" description="Polar residues" evidence="1">
    <location>
        <begin position="398"/>
        <end position="420"/>
    </location>
</feature>
<dbReference type="EMBL" id="ML119721">
    <property type="protein sequence ID" value="RPA77739.1"/>
    <property type="molecule type" value="Genomic_DNA"/>
</dbReference>
<name>A0A3N4HVQ2_ASCIM</name>
<organism evidence="2 3">
    <name type="scientific">Ascobolus immersus RN42</name>
    <dbReference type="NCBI Taxonomy" id="1160509"/>
    <lineage>
        <taxon>Eukaryota</taxon>
        <taxon>Fungi</taxon>
        <taxon>Dikarya</taxon>
        <taxon>Ascomycota</taxon>
        <taxon>Pezizomycotina</taxon>
        <taxon>Pezizomycetes</taxon>
        <taxon>Pezizales</taxon>
        <taxon>Ascobolaceae</taxon>
        <taxon>Ascobolus</taxon>
    </lineage>
</organism>
<feature type="compositionally biased region" description="Low complexity" evidence="1">
    <location>
        <begin position="12"/>
        <end position="23"/>
    </location>
</feature>
<reference evidence="2 3" key="1">
    <citation type="journal article" date="2018" name="Nat. Ecol. Evol.">
        <title>Pezizomycetes genomes reveal the molecular basis of ectomycorrhizal truffle lifestyle.</title>
        <authorList>
            <person name="Murat C."/>
            <person name="Payen T."/>
            <person name="Noel B."/>
            <person name="Kuo A."/>
            <person name="Morin E."/>
            <person name="Chen J."/>
            <person name="Kohler A."/>
            <person name="Krizsan K."/>
            <person name="Balestrini R."/>
            <person name="Da Silva C."/>
            <person name="Montanini B."/>
            <person name="Hainaut M."/>
            <person name="Levati E."/>
            <person name="Barry K.W."/>
            <person name="Belfiori B."/>
            <person name="Cichocki N."/>
            <person name="Clum A."/>
            <person name="Dockter R.B."/>
            <person name="Fauchery L."/>
            <person name="Guy J."/>
            <person name="Iotti M."/>
            <person name="Le Tacon F."/>
            <person name="Lindquist E.A."/>
            <person name="Lipzen A."/>
            <person name="Malagnac F."/>
            <person name="Mello A."/>
            <person name="Molinier V."/>
            <person name="Miyauchi S."/>
            <person name="Poulain J."/>
            <person name="Riccioni C."/>
            <person name="Rubini A."/>
            <person name="Sitrit Y."/>
            <person name="Splivallo R."/>
            <person name="Traeger S."/>
            <person name="Wang M."/>
            <person name="Zifcakova L."/>
            <person name="Wipf D."/>
            <person name="Zambonelli A."/>
            <person name="Paolocci F."/>
            <person name="Nowrousian M."/>
            <person name="Ottonello S."/>
            <person name="Baldrian P."/>
            <person name="Spatafora J.W."/>
            <person name="Henrissat B."/>
            <person name="Nagy L.G."/>
            <person name="Aury J.M."/>
            <person name="Wincker P."/>
            <person name="Grigoriev I.V."/>
            <person name="Bonfante P."/>
            <person name="Martin F.M."/>
        </authorList>
    </citation>
    <scope>NUCLEOTIDE SEQUENCE [LARGE SCALE GENOMIC DNA]</scope>
    <source>
        <strain evidence="2 3">RN42</strain>
    </source>
</reference>
<feature type="region of interest" description="Disordered" evidence="1">
    <location>
        <begin position="1"/>
        <end position="36"/>
    </location>
</feature>
<dbReference type="Proteomes" id="UP000275078">
    <property type="component" value="Unassembled WGS sequence"/>
</dbReference>
<evidence type="ECO:0000313" key="3">
    <source>
        <dbReference type="Proteomes" id="UP000275078"/>
    </source>
</evidence>
<evidence type="ECO:0000313" key="2">
    <source>
        <dbReference type="EMBL" id="RPA77739.1"/>
    </source>
</evidence>
<feature type="region of interest" description="Disordered" evidence="1">
    <location>
        <begin position="339"/>
        <end position="428"/>
    </location>
</feature>
<dbReference type="AlphaFoldDB" id="A0A3N4HVQ2"/>